<reference evidence="6 7" key="1">
    <citation type="submission" date="2019-11" db="EMBL/GenBank/DDBJ databases">
        <authorList>
            <person name="Dong K."/>
        </authorList>
    </citation>
    <scope>NUCLEOTIDE SEQUENCE [LARGE SCALE GENOMIC DNA]</scope>
    <source>
        <strain evidence="6 7">NBRC 112902</strain>
    </source>
</reference>
<evidence type="ECO:0000256" key="2">
    <source>
        <dbReference type="ARBA" id="ARBA00022490"/>
    </source>
</evidence>
<feature type="region of interest" description="Disordered" evidence="4">
    <location>
        <begin position="107"/>
        <end position="134"/>
    </location>
</feature>
<dbReference type="Proteomes" id="UP000449846">
    <property type="component" value="Unassembled WGS sequence"/>
</dbReference>
<dbReference type="NCBIfam" id="NF008399">
    <property type="entry name" value="PRK11198.1"/>
    <property type="match status" value="1"/>
</dbReference>
<dbReference type="PROSITE" id="PS51782">
    <property type="entry name" value="LYSM"/>
    <property type="match status" value="1"/>
</dbReference>
<dbReference type="InterPro" id="IPR052196">
    <property type="entry name" value="Bact_Kbp"/>
</dbReference>
<proteinExistence type="predicted"/>
<name>A0A844HG09_9RHOB</name>
<gene>
    <name evidence="6" type="primary">lysM</name>
    <name evidence="6" type="ORF">GL300_05440</name>
</gene>
<protein>
    <recommendedName>
        <fullName evidence="3">Potassium binding protein Kbp</fullName>
    </recommendedName>
</protein>
<evidence type="ECO:0000313" key="6">
    <source>
        <dbReference type="EMBL" id="MTH58650.1"/>
    </source>
</evidence>
<evidence type="ECO:0000259" key="5">
    <source>
        <dbReference type="PROSITE" id="PS51782"/>
    </source>
</evidence>
<comment type="subcellular location">
    <subcellularLocation>
        <location evidence="1">Cytoplasm</location>
    </subcellularLocation>
</comment>
<dbReference type="PANTHER" id="PTHR34700:SF8">
    <property type="entry name" value="POTASSIUM BINDING PROTEIN KBP"/>
    <property type="match status" value="1"/>
</dbReference>
<dbReference type="SUPFAM" id="SSF54106">
    <property type="entry name" value="LysM domain"/>
    <property type="match status" value="1"/>
</dbReference>
<organism evidence="6 7">
    <name type="scientific">Paracoccus litorisediminis</name>
    <dbReference type="NCBI Taxonomy" id="2006130"/>
    <lineage>
        <taxon>Bacteria</taxon>
        <taxon>Pseudomonadati</taxon>
        <taxon>Pseudomonadota</taxon>
        <taxon>Alphaproteobacteria</taxon>
        <taxon>Rhodobacterales</taxon>
        <taxon>Paracoccaceae</taxon>
        <taxon>Paracoccus</taxon>
    </lineage>
</organism>
<sequence length="193" mass="20405">MAIWDFVKDAGKSIFGSEAHAEEAPKTPAAAAPTPEEETNRKVAALKQELAELGLTSKDVHLTLRGSDTVVIKGKARDQETMEKLILAVGNIKGIAHVELAEEPKPAGFGAANAAPPPSGAPGGAEMTPTQTAPAAFKPPVFHTVKKGETLSAIAKEYLGSANRYPEIFEANKPMLSDPDKIYPGQSLRIPQE</sequence>
<dbReference type="AlphaFoldDB" id="A0A844HG09"/>
<evidence type="ECO:0000256" key="4">
    <source>
        <dbReference type="SAM" id="MobiDB-lite"/>
    </source>
</evidence>
<evidence type="ECO:0000256" key="3">
    <source>
        <dbReference type="ARBA" id="ARBA00072219"/>
    </source>
</evidence>
<dbReference type="CDD" id="cd00118">
    <property type="entry name" value="LysM"/>
    <property type="match status" value="1"/>
</dbReference>
<evidence type="ECO:0000313" key="7">
    <source>
        <dbReference type="Proteomes" id="UP000449846"/>
    </source>
</evidence>
<accession>A0A844HG09</accession>
<dbReference type="Pfam" id="PF01476">
    <property type="entry name" value="LysM"/>
    <property type="match status" value="1"/>
</dbReference>
<dbReference type="OrthoDB" id="370541at2"/>
<dbReference type="RefSeq" id="WP_155038593.1">
    <property type="nucleotide sequence ID" value="NZ_JBHGCD010000005.1"/>
</dbReference>
<feature type="domain" description="LysM" evidence="5">
    <location>
        <begin position="141"/>
        <end position="190"/>
    </location>
</feature>
<dbReference type="SMART" id="SM00257">
    <property type="entry name" value="LysM"/>
    <property type="match status" value="1"/>
</dbReference>
<dbReference type="Gene3D" id="3.10.350.10">
    <property type="entry name" value="LysM domain"/>
    <property type="match status" value="1"/>
</dbReference>
<dbReference type="FunFam" id="3.10.350.10:FF:000001">
    <property type="entry name" value="Peptidoglycan-binding protein LysM"/>
    <property type="match status" value="1"/>
</dbReference>
<keyword evidence="2" id="KW-0963">Cytoplasm</keyword>
<dbReference type="InterPro" id="IPR036779">
    <property type="entry name" value="LysM_dom_sf"/>
</dbReference>
<evidence type="ECO:0000256" key="1">
    <source>
        <dbReference type="ARBA" id="ARBA00004496"/>
    </source>
</evidence>
<dbReference type="InterPro" id="IPR018392">
    <property type="entry name" value="LysM"/>
</dbReference>
<dbReference type="PANTHER" id="PTHR34700">
    <property type="entry name" value="POTASSIUM BINDING PROTEIN KBP"/>
    <property type="match status" value="1"/>
</dbReference>
<feature type="region of interest" description="Disordered" evidence="4">
    <location>
        <begin position="17"/>
        <end position="41"/>
    </location>
</feature>
<feature type="region of interest" description="Disordered" evidence="4">
    <location>
        <begin position="174"/>
        <end position="193"/>
    </location>
</feature>
<dbReference type="EMBL" id="WMIG01000002">
    <property type="protein sequence ID" value="MTH58650.1"/>
    <property type="molecule type" value="Genomic_DNA"/>
</dbReference>
<keyword evidence="7" id="KW-1185">Reference proteome</keyword>
<comment type="caution">
    <text evidence="6">The sequence shown here is derived from an EMBL/GenBank/DDBJ whole genome shotgun (WGS) entry which is preliminary data.</text>
</comment>
<dbReference type="GO" id="GO:0005737">
    <property type="term" value="C:cytoplasm"/>
    <property type="evidence" value="ECO:0007669"/>
    <property type="project" value="UniProtKB-SubCell"/>
</dbReference>